<name>A0ABN9XDY4_9DINO</name>
<dbReference type="Gene3D" id="3.30.70.660">
    <property type="entry name" value="Pseudouridine synthase I, catalytic domain, C-terminal subdomain"/>
    <property type="match status" value="1"/>
</dbReference>
<comment type="caution">
    <text evidence="2">The sequence shown here is derived from an EMBL/GenBank/DDBJ whole genome shotgun (WGS) entry which is preliminary data.</text>
</comment>
<gene>
    <name evidence="2" type="ORF">PCOR1329_LOCUS74638</name>
</gene>
<dbReference type="InterPro" id="IPR020094">
    <property type="entry name" value="TruA/RsuA/RluB/E/F_N"/>
</dbReference>
<dbReference type="CDD" id="cd00590">
    <property type="entry name" value="RRM_SF"/>
    <property type="match status" value="1"/>
</dbReference>
<dbReference type="PANTHER" id="PTHR11142">
    <property type="entry name" value="PSEUDOURIDYLATE SYNTHASE"/>
    <property type="match status" value="1"/>
</dbReference>
<organism evidence="2 3">
    <name type="scientific">Prorocentrum cordatum</name>
    <dbReference type="NCBI Taxonomy" id="2364126"/>
    <lineage>
        <taxon>Eukaryota</taxon>
        <taxon>Sar</taxon>
        <taxon>Alveolata</taxon>
        <taxon>Dinophyceae</taxon>
        <taxon>Prorocentrales</taxon>
        <taxon>Prorocentraceae</taxon>
        <taxon>Prorocentrum</taxon>
    </lineage>
</organism>
<dbReference type="InterPro" id="IPR020103">
    <property type="entry name" value="PsdUridine_synth_cat_dom_sf"/>
</dbReference>
<sequence>MQEGVERAEAEVCSRASRTDRGVHALATAVCLKTLTQLGAGGAGGPASGAGAERARDEAAWLAEVQRHLPPDLEVVRWFPLRDPEFNARWACRKREYWYYVPLEALGRDGDGSCRPQWAAGLAAPADQSDDQEEARWAWLSGLPDECTAEAVRARVEELLGGRAAVEQVALGESPGSARLCFRDRADALAACARLDGAAGPADPGGASRGEPLCAVPEPVARRQRNLFARLRNALKKLTGTRSFHNFSPGFVDASDPRSMRSVYRCRPGGLPGYHQQLGGRAFAVLKITGRDFLYRQI</sequence>
<dbReference type="InterPro" id="IPR001406">
    <property type="entry name" value="PsdUridine_synth_TruA"/>
</dbReference>
<dbReference type="EMBL" id="CAUYUJ010020136">
    <property type="protein sequence ID" value="CAK0896062.1"/>
    <property type="molecule type" value="Genomic_DNA"/>
</dbReference>
<evidence type="ECO:0000313" key="3">
    <source>
        <dbReference type="Proteomes" id="UP001189429"/>
    </source>
</evidence>
<reference evidence="2" key="1">
    <citation type="submission" date="2023-10" db="EMBL/GenBank/DDBJ databases">
        <authorList>
            <person name="Chen Y."/>
            <person name="Shah S."/>
            <person name="Dougan E. K."/>
            <person name="Thang M."/>
            <person name="Chan C."/>
        </authorList>
    </citation>
    <scope>NUCLEOTIDE SEQUENCE [LARGE SCALE GENOMIC DNA]</scope>
</reference>
<feature type="non-terminal residue" evidence="2">
    <location>
        <position position="298"/>
    </location>
</feature>
<dbReference type="PANTHER" id="PTHR11142:SF0">
    <property type="entry name" value="TRNA PSEUDOURIDINE SYNTHASE-LIKE 1"/>
    <property type="match status" value="1"/>
</dbReference>
<evidence type="ECO:0008006" key="4">
    <source>
        <dbReference type="Google" id="ProtNLM"/>
    </source>
</evidence>
<keyword evidence="1" id="KW-0413">Isomerase</keyword>
<dbReference type="Gene3D" id="3.30.70.580">
    <property type="entry name" value="Pseudouridine synthase I, catalytic domain, N-terminal subdomain"/>
    <property type="match status" value="1"/>
</dbReference>
<dbReference type="SUPFAM" id="SSF55120">
    <property type="entry name" value="Pseudouridine synthase"/>
    <property type="match status" value="1"/>
</dbReference>
<dbReference type="InterPro" id="IPR020095">
    <property type="entry name" value="PsdUridine_synth_TruA_C"/>
</dbReference>
<proteinExistence type="predicted"/>
<protein>
    <recommendedName>
        <fullName evidence="4">tRNA pseudouridine synthase</fullName>
    </recommendedName>
</protein>
<evidence type="ECO:0000256" key="1">
    <source>
        <dbReference type="ARBA" id="ARBA00023235"/>
    </source>
</evidence>
<accession>A0ABN9XDY4</accession>
<evidence type="ECO:0000313" key="2">
    <source>
        <dbReference type="EMBL" id="CAK0896062.1"/>
    </source>
</evidence>
<dbReference type="Proteomes" id="UP001189429">
    <property type="component" value="Unassembled WGS sequence"/>
</dbReference>
<keyword evidence="3" id="KW-1185">Reference proteome</keyword>